<dbReference type="AlphaFoldDB" id="E6MTK4"/>
<accession>E6MTK4</accession>
<evidence type="ECO:0000313" key="2">
    <source>
        <dbReference type="EMBL" id="EFV03036.1"/>
    </source>
</evidence>
<feature type="region of interest" description="Disordered" evidence="1">
    <location>
        <begin position="36"/>
        <end position="61"/>
    </location>
</feature>
<dbReference type="EMBL" id="AEQO01000215">
    <property type="protein sequence ID" value="EFV03036.1"/>
    <property type="molecule type" value="Genomic_DNA"/>
</dbReference>
<dbReference type="STRING" id="888832.HMPREF9420_2822"/>
<gene>
    <name evidence="2" type="ORF">HMPREF9420_2822</name>
</gene>
<dbReference type="OrthoDB" id="1069601at2"/>
<dbReference type="HOGENOM" id="CLU_1676277_0_0_10"/>
<reference evidence="2 3" key="1">
    <citation type="submission" date="2010-12" db="EMBL/GenBank/DDBJ databases">
        <authorList>
            <person name="Muzny D."/>
            <person name="Qin X."/>
            <person name="Deng J."/>
            <person name="Jiang H."/>
            <person name="Liu Y."/>
            <person name="Qu J."/>
            <person name="Song X.-Z."/>
            <person name="Zhang L."/>
            <person name="Thornton R."/>
            <person name="Coyle M."/>
            <person name="Francisco L."/>
            <person name="Jackson L."/>
            <person name="Javaid M."/>
            <person name="Korchina V."/>
            <person name="Kovar C."/>
            <person name="Mata R."/>
            <person name="Mathew T."/>
            <person name="Ngo R."/>
            <person name="Nguyen L."/>
            <person name="Nguyen N."/>
            <person name="Okwuonu G."/>
            <person name="Ongeri F."/>
            <person name="Pham C."/>
            <person name="Simmons D."/>
            <person name="Wilczek-Boney K."/>
            <person name="Hale W."/>
            <person name="Jakkamsetti A."/>
            <person name="Pham P."/>
            <person name="Ruth R."/>
            <person name="San Lucas F."/>
            <person name="Warren J."/>
            <person name="Zhang J."/>
            <person name="Zhao Z."/>
            <person name="Zhou C."/>
            <person name="Zhu D."/>
            <person name="Lee S."/>
            <person name="Bess C."/>
            <person name="Blankenburg K."/>
            <person name="Forbes L."/>
            <person name="Fu Q."/>
            <person name="Gubbala S."/>
            <person name="Hirani K."/>
            <person name="Jayaseelan J.C."/>
            <person name="Lara F."/>
            <person name="Munidasa M."/>
            <person name="Palculict T."/>
            <person name="Patil S."/>
            <person name="Pu L.-L."/>
            <person name="Saada N."/>
            <person name="Tang L."/>
            <person name="Weissenberger G."/>
            <person name="Zhu Y."/>
            <person name="Hemphill L."/>
            <person name="Shang Y."/>
            <person name="Youmans B."/>
            <person name="Ayvaz T."/>
            <person name="Ross M."/>
            <person name="Santibanez J."/>
            <person name="Aqrawi P."/>
            <person name="Gross S."/>
            <person name="Joshi V."/>
            <person name="Fowler G."/>
            <person name="Nazareth L."/>
            <person name="Reid J."/>
            <person name="Worley K."/>
            <person name="Petrosino J."/>
            <person name="Highlander S."/>
            <person name="Gibbs R."/>
        </authorList>
    </citation>
    <scope>NUCLEOTIDE SEQUENCE [LARGE SCALE GENOMIC DNA]</scope>
    <source>
        <strain evidence="2 3">DSM 15606</strain>
    </source>
</reference>
<organism evidence="2 3">
    <name type="scientific">Segatella salivae DSM 15606</name>
    <dbReference type="NCBI Taxonomy" id="888832"/>
    <lineage>
        <taxon>Bacteria</taxon>
        <taxon>Pseudomonadati</taxon>
        <taxon>Bacteroidota</taxon>
        <taxon>Bacteroidia</taxon>
        <taxon>Bacteroidales</taxon>
        <taxon>Prevotellaceae</taxon>
        <taxon>Segatella</taxon>
    </lineage>
</organism>
<evidence type="ECO:0000313" key="3">
    <source>
        <dbReference type="Proteomes" id="UP000003874"/>
    </source>
</evidence>
<dbReference type="Proteomes" id="UP000003874">
    <property type="component" value="Unassembled WGS sequence"/>
</dbReference>
<dbReference type="RefSeq" id="WP_007136059.1">
    <property type="nucleotide sequence ID" value="NZ_GL629647.1"/>
</dbReference>
<feature type="compositionally biased region" description="Polar residues" evidence="1">
    <location>
        <begin position="36"/>
        <end position="56"/>
    </location>
</feature>
<sequence>MTKYKSDIAESASSMMQLPDTLEGMLRDIHGQTEVTNKQGENKEGNLSITNAVPSQTKKKDKLNVKNQNINDSTIVGDELWTSFCKQCVYEEQLPKTVGKDGVTSFCKIDKDILATFKRYIVEGYSTQTVVNAILRSFILHYKKEFNQYRKVEKPLL</sequence>
<proteinExistence type="predicted"/>
<name>E6MTK4_9BACT</name>
<comment type="caution">
    <text evidence="2">The sequence shown here is derived from an EMBL/GenBank/DDBJ whole genome shotgun (WGS) entry which is preliminary data.</text>
</comment>
<keyword evidence="3" id="KW-1185">Reference proteome</keyword>
<protein>
    <submittedName>
        <fullName evidence="2">Uncharacterized protein</fullName>
    </submittedName>
</protein>
<evidence type="ECO:0000256" key="1">
    <source>
        <dbReference type="SAM" id="MobiDB-lite"/>
    </source>
</evidence>